<dbReference type="InterPro" id="IPR035906">
    <property type="entry name" value="MetI-like_sf"/>
</dbReference>
<keyword evidence="2 7" id="KW-0813">Transport</keyword>
<keyword evidence="3" id="KW-1003">Cell membrane</keyword>
<keyword evidence="4 7" id="KW-0812">Transmembrane</keyword>
<feature type="transmembrane region" description="Helical" evidence="7">
    <location>
        <begin position="281"/>
        <end position="307"/>
    </location>
</feature>
<dbReference type="GO" id="GO:0005886">
    <property type="term" value="C:plasma membrane"/>
    <property type="evidence" value="ECO:0007669"/>
    <property type="project" value="UniProtKB-SubCell"/>
</dbReference>
<reference evidence="9 10" key="1">
    <citation type="submission" date="2019-03" db="EMBL/GenBank/DDBJ databases">
        <title>Draft genome sequences of novel Actinobacteria.</title>
        <authorList>
            <person name="Sahin N."/>
            <person name="Ay H."/>
            <person name="Saygin H."/>
        </authorList>
    </citation>
    <scope>NUCLEOTIDE SEQUENCE [LARGE SCALE GENOMIC DNA]</scope>
    <source>
        <strain evidence="9 10">H3C3</strain>
    </source>
</reference>
<comment type="similarity">
    <text evidence="7">Belongs to the binding-protein-dependent transport system permease family.</text>
</comment>
<comment type="subcellular location">
    <subcellularLocation>
        <location evidence="1 7">Cell membrane</location>
        <topology evidence="1 7">Multi-pass membrane protein</topology>
    </subcellularLocation>
</comment>
<dbReference type="Pfam" id="PF00528">
    <property type="entry name" value="BPD_transp_1"/>
    <property type="match status" value="1"/>
</dbReference>
<dbReference type="CDD" id="cd06261">
    <property type="entry name" value="TM_PBP2"/>
    <property type="match status" value="1"/>
</dbReference>
<proteinExistence type="inferred from homology"/>
<evidence type="ECO:0000256" key="5">
    <source>
        <dbReference type="ARBA" id="ARBA00022989"/>
    </source>
</evidence>
<evidence type="ECO:0000256" key="1">
    <source>
        <dbReference type="ARBA" id="ARBA00004651"/>
    </source>
</evidence>
<dbReference type="EMBL" id="SMKU01000264">
    <property type="protein sequence ID" value="TDD73275.1"/>
    <property type="molecule type" value="Genomic_DNA"/>
</dbReference>
<feature type="transmembrane region" description="Helical" evidence="7">
    <location>
        <begin position="12"/>
        <end position="35"/>
    </location>
</feature>
<keyword evidence="5 7" id="KW-1133">Transmembrane helix</keyword>
<dbReference type="PROSITE" id="PS50928">
    <property type="entry name" value="ABC_TM1"/>
    <property type="match status" value="1"/>
</dbReference>
<dbReference type="Proteomes" id="UP000294513">
    <property type="component" value="Unassembled WGS sequence"/>
</dbReference>
<dbReference type="PANTHER" id="PTHR43163:SF6">
    <property type="entry name" value="DIPEPTIDE TRANSPORT SYSTEM PERMEASE PROTEIN DPPB-RELATED"/>
    <property type="match status" value="1"/>
</dbReference>
<feature type="transmembrane region" description="Helical" evidence="7">
    <location>
        <begin position="235"/>
        <end position="261"/>
    </location>
</feature>
<dbReference type="InterPro" id="IPR000515">
    <property type="entry name" value="MetI-like"/>
</dbReference>
<dbReference type="SUPFAM" id="SSF161098">
    <property type="entry name" value="MetI-like"/>
    <property type="match status" value="1"/>
</dbReference>
<evidence type="ECO:0000256" key="2">
    <source>
        <dbReference type="ARBA" id="ARBA00022448"/>
    </source>
</evidence>
<feature type="transmembrane region" description="Helical" evidence="7">
    <location>
        <begin position="142"/>
        <end position="169"/>
    </location>
</feature>
<evidence type="ECO:0000256" key="3">
    <source>
        <dbReference type="ARBA" id="ARBA00022475"/>
    </source>
</evidence>
<accession>A0A4R5AMQ7</accession>
<dbReference type="InterPro" id="IPR045621">
    <property type="entry name" value="BPD_transp_1_N"/>
</dbReference>
<gene>
    <name evidence="9" type="ORF">E1298_34370</name>
</gene>
<feature type="transmembrane region" description="Helical" evidence="7">
    <location>
        <begin position="110"/>
        <end position="130"/>
    </location>
</feature>
<evidence type="ECO:0000313" key="10">
    <source>
        <dbReference type="Proteomes" id="UP000294513"/>
    </source>
</evidence>
<evidence type="ECO:0000256" key="4">
    <source>
        <dbReference type="ARBA" id="ARBA00022692"/>
    </source>
</evidence>
<keyword evidence="10" id="KW-1185">Reference proteome</keyword>
<protein>
    <submittedName>
        <fullName evidence="9">ABC transporter permease</fullName>
    </submittedName>
</protein>
<dbReference type="RefSeq" id="WP_131900801.1">
    <property type="nucleotide sequence ID" value="NZ_SMKU01000264.1"/>
</dbReference>
<evidence type="ECO:0000256" key="6">
    <source>
        <dbReference type="ARBA" id="ARBA00023136"/>
    </source>
</evidence>
<organism evidence="9 10">
    <name type="scientific">Actinomadura rubrisoli</name>
    <dbReference type="NCBI Taxonomy" id="2530368"/>
    <lineage>
        <taxon>Bacteria</taxon>
        <taxon>Bacillati</taxon>
        <taxon>Actinomycetota</taxon>
        <taxon>Actinomycetes</taxon>
        <taxon>Streptosporangiales</taxon>
        <taxon>Thermomonosporaceae</taxon>
        <taxon>Actinomadura</taxon>
    </lineage>
</organism>
<dbReference type="OrthoDB" id="9778910at2"/>
<feature type="transmembrane region" description="Helical" evidence="7">
    <location>
        <begin position="181"/>
        <end position="200"/>
    </location>
</feature>
<keyword evidence="6 7" id="KW-0472">Membrane</keyword>
<dbReference type="AlphaFoldDB" id="A0A4R5AMQ7"/>
<evidence type="ECO:0000256" key="7">
    <source>
        <dbReference type="RuleBase" id="RU363032"/>
    </source>
</evidence>
<evidence type="ECO:0000259" key="8">
    <source>
        <dbReference type="PROSITE" id="PS50928"/>
    </source>
</evidence>
<dbReference type="Pfam" id="PF19300">
    <property type="entry name" value="BPD_transp_1_N"/>
    <property type="match status" value="1"/>
</dbReference>
<dbReference type="Gene3D" id="1.10.3720.10">
    <property type="entry name" value="MetI-like"/>
    <property type="match status" value="1"/>
</dbReference>
<dbReference type="PANTHER" id="PTHR43163">
    <property type="entry name" value="DIPEPTIDE TRANSPORT SYSTEM PERMEASE PROTEIN DPPB-RELATED"/>
    <property type="match status" value="1"/>
</dbReference>
<sequence length="315" mass="33407">MSLRPPARVVRVVLVRLGASVLVLWGAVTASFAALQLVPGDVIDSLAGTNDVTPEVRAQIVAEYGLDRPVLAQYGTFLNRILHGDLGRSYRLDQPVAEAIGSQFGASLRLTLAGMALALAAATVLALLTARRGRWIRAVSSGIELVGVSVPGFWVGILLLTVFSFQLGWFPATGGSGPSGLVLPAVAMAIPVTALLTQVMREGLERTLEQPFVLTVRARGMSDGGVRLRHALRHALLPVVTLAGWLFGALLGGMVVTEQVFSREGLGRLVVIAVESKDLPVVMGVVLVTATLYVLVNIALDLLYLVIDPRLRGAR</sequence>
<dbReference type="GO" id="GO:0071916">
    <property type="term" value="F:dipeptide transmembrane transporter activity"/>
    <property type="evidence" value="ECO:0007669"/>
    <property type="project" value="TreeGrafter"/>
</dbReference>
<name>A0A4R5AMQ7_9ACTN</name>
<feature type="domain" description="ABC transmembrane type-1" evidence="8">
    <location>
        <begin position="104"/>
        <end position="304"/>
    </location>
</feature>
<evidence type="ECO:0000313" key="9">
    <source>
        <dbReference type="EMBL" id="TDD73275.1"/>
    </source>
</evidence>
<comment type="caution">
    <text evidence="9">The sequence shown here is derived from an EMBL/GenBank/DDBJ whole genome shotgun (WGS) entry which is preliminary data.</text>
</comment>